<protein>
    <recommendedName>
        <fullName evidence="3">YkgJ family cysteine cluster protein</fullName>
    </recommendedName>
</protein>
<reference evidence="1" key="2">
    <citation type="journal article" date="2020" name="Microorganisms">
        <title>Osmotic Adaptation and Compatible Solute Biosynthesis of Phototrophic Bacteria as Revealed from Genome Analyses.</title>
        <authorList>
            <person name="Imhoff J.F."/>
            <person name="Rahn T."/>
            <person name="Kunzel S."/>
            <person name="Keller A."/>
            <person name="Neulinger S.C."/>
        </authorList>
    </citation>
    <scope>NUCLEOTIDE SEQUENCE</scope>
    <source>
        <strain evidence="1">DSM 11080</strain>
    </source>
</reference>
<dbReference type="AlphaFoldDB" id="A0AAJ0X9Q8"/>
<organism evidence="1 2">
    <name type="scientific">Halochromatium glycolicum</name>
    <dbReference type="NCBI Taxonomy" id="85075"/>
    <lineage>
        <taxon>Bacteria</taxon>
        <taxon>Pseudomonadati</taxon>
        <taxon>Pseudomonadota</taxon>
        <taxon>Gammaproteobacteria</taxon>
        <taxon>Chromatiales</taxon>
        <taxon>Chromatiaceae</taxon>
        <taxon>Halochromatium</taxon>
    </lineage>
</organism>
<evidence type="ECO:0000313" key="1">
    <source>
        <dbReference type="EMBL" id="MBK1705049.1"/>
    </source>
</evidence>
<evidence type="ECO:0000313" key="2">
    <source>
        <dbReference type="Proteomes" id="UP001296776"/>
    </source>
</evidence>
<gene>
    <name evidence="1" type="ORF">CKO40_10975</name>
</gene>
<dbReference type="Proteomes" id="UP001296776">
    <property type="component" value="Unassembled WGS sequence"/>
</dbReference>
<accession>A0AAJ0X9Q8</accession>
<proteinExistence type="predicted"/>
<dbReference type="EMBL" id="NRSJ01000018">
    <property type="protein sequence ID" value="MBK1705049.1"/>
    <property type="molecule type" value="Genomic_DNA"/>
</dbReference>
<sequence length="97" mass="10832">MIRKTQRFTTSLLPVDAGRRGDCNRCGECCKLPFPCPFLRYDHQGLSSCAVYYARPPSCRKYPRTASENITPATCGYYFVDVSDIRRATPATEQAGG</sequence>
<name>A0AAJ0X9Q8_9GAMM</name>
<evidence type="ECO:0008006" key="3">
    <source>
        <dbReference type="Google" id="ProtNLM"/>
    </source>
</evidence>
<comment type="caution">
    <text evidence="1">The sequence shown here is derived from an EMBL/GenBank/DDBJ whole genome shotgun (WGS) entry which is preliminary data.</text>
</comment>
<reference evidence="1" key="1">
    <citation type="submission" date="2017-08" db="EMBL/GenBank/DDBJ databases">
        <authorList>
            <person name="Imhoff J.F."/>
            <person name="Rahn T."/>
            <person name="Kuenzel S."/>
            <person name="Neulinger S.C."/>
        </authorList>
    </citation>
    <scope>NUCLEOTIDE SEQUENCE</scope>
    <source>
        <strain evidence="1">DSM 11080</strain>
    </source>
</reference>
<keyword evidence="2" id="KW-1185">Reference proteome</keyword>